<evidence type="ECO:0000313" key="2">
    <source>
        <dbReference type="EMBL" id="PSC68480.1"/>
    </source>
</evidence>
<dbReference type="PANTHER" id="PTHR35716:SF6">
    <property type="entry name" value="DUF4864 DOMAIN-CONTAINING PROTEIN"/>
    <property type="match status" value="1"/>
</dbReference>
<dbReference type="PANTHER" id="PTHR35716">
    <property type="entry name" value="OS05G0574700 PROTEIN-RELATED"/>
    <property type="match status" value="1"/>
</dbReference>
<sequence>MALFQNRRSAAELDALVEYLPEAVIDRLLERRKAKRREAAEQAQQQQVGAAAAEPGGGAANEGEDSELSFDELVALSQPADLALDAFACRGVVNAPPRAAAVLSSLMLAPGRFLTRFSVVAQSGEEMVLTVDLQLQESLQPKYRGLQVVKKWFLKGITGEAACPGDLPSKPEPCWGPEAVVMAQLEALQAGDASGVFRFASPSNQAATGPVERFAGMLETDPFRPLLRHLSAEVLRTVQMTADNTWLIVGVRSNIPTDEPGITQRVVYSWSVRLQEPGAGPLCSCWMTEAVQPDGQSRTLCVSSGT</sequence>
<dbReference type="InterPro" id="IPR032347">
    <property type="entry name" value="DUF4864"/>
</dbReference>
<accession>A0A2P6V318</accession>
<dbReference type="OrthoDB" id="541118at2759"/>
<evidence type="ECO:0000313" key="3">
    <source>
        <dbReference type="Proteomes" id="UP000239649"/>
    </source>
</evidence>
<name>A0A2P6V318_9CHLO</name>
<dbReference type="EMBL" id="LHPF02000037">
    <property type="protein sequence ID" value="PSC68480.1"/>
    <property type="molecule type" value="Genomic_DNA"/>
</dbReference>
<proteinExistence type="predicted"/>
<dbReference type="Pfam" id="PF16156">
    <property type="entry name" value="DUF4864"/>
    <property type="match status" value="1"/>
</dbReference>
<feature type="region of interest" description="Disordered" evidence="1">
    <location>
        <begin position="36"/>
        <end position="64"/>
    </location>
</feature>
<keyword evidence="3" id="KW-1185">Reference proteome</keyword>
<dbReference type="AlphaFoldDB" id="A0A2P6V318"/>
<feature type="compositionally biased region" description="Low complexity" evidence="1">
    <location>
        <begin position="41"/>
        <end position="54"/>
    </location>
</feature>
<gene>
    <name evidence="2" type="ORF">C2E20_7946</name>
</gene>
<reference evidence="2 3" key="1">
    <citation type="journal article" date="2018" name="Plant J.">
        <title>Genome sequences of Chlorella sorokiniana UTEX 1602 and Micractinium conductrix SAG 241.80: implications to maltose excretion by a green alga.</title>
        <authorList>
            <person name="Arriola M.B."/>
            <person name="Velmurugan N."/>
            <person name="Zhang Y."/>
            <person name="Plunkett M.H."/>
            <person name="Hondzo H."/>
            <person name="Barney B.M."/>
        </authorList>
    </citation>
    <scope>NUCLEOTIDE SEQUENCE [LARGE SCALE GENOMIC DNA]</scope>
    <source>
        <strain evidence="2 3">SAG 241.80</strain>
    </source>
</reference>
<evidence type="ECO:0000256" key="1">
    <source>
        <dbReference type="SAM" id="MobiDB-lite"/>
    </source>
</evidence>
<comment type="caution">
    <text evidence="2">The sequence shown here is derived from an EMBL/GenBank/DDBJ whole genome shotgun (WGS) entry which is preliminary data.</text>
</comment>
<dbReference type="Proteomes" id="UP000239649">
    <property type="component" value="Unassembled WGS sequence"/>
</dbReference>
<protein>
    <submittedName>
        <fullName evidence="2">DUF4864 domain-containing</fullName>
    </submittedName>
</protein>
<organism evidence="2 3">
    <name type="scientific">Micractinium conductrix</name>
    <dbReference type="NCBI Taxonomy" id="554055"/>
    <lineage>
        <taxon>Eukaryota</taxon>
        <taxon>Viridiplantae</taxon>
        <taxon>Chlorophyta</taxon>
        <taxon>core chlorophytes</taxon>
        <taxon>Trebouxiophyceae</taxon>
        <taxon>Chlorellales</taxon>
        <taxon>Chlorellaceae</taxon>
        <taxon>Chlorella clade</taxon>
        <taxon>Micractinium</taxon>
    </lineage>
</organism>